<dbReference type="InterPro" id="IPR034660">
    <property type="entry name" value="DinB/YfiT-like"/>
</dbReference>
<dbReference type="EMBL" id="BOPH01000145">
    <property type="protein sequence ID" value="GIJ74892.1"/>
    <property type="molecule type" value="Genomic_DNA"/>
</dbReference>
<organism evidence="2 3">
    <name type="scientific">Virgisporangium ochraceum</name>
    <dbReference type="NCBI Taxonomy" id="65505"/>
    <lineage>
        <taxon>Bacteria</taxon>
        <taxon>Bacillati</taxon>
        <taxon>Actinomycetota</taxon>
        <taxon>Actinomycetes</taxon>
        <taxon>Micromonosporales</taxon>
        <taxon>Micromonosporaceae</taxon>
        <taxon>Virgisporangium</taxon>
    </lineage>
</organism>
<feature type="domain" description="Mycothiol-dependent maleylpyruvate isomerase metal-binding" evidence="1">
    <location>
        <begin position="10"/>
        <end position="94"/>
    </location>
</feature>
<dbReference type="GO" id="GO:0046872">
    <property type="term" value="F:metal ion binding"/>
    <property type="evidence" value="ECO:0007669"/>
    <property type="project" value="InterPro"/>
</dbReference>
<dbReference type="SUPFAM" id="SSF109854">
    <property type="entry name" value="DinB/YfiT-like putative metalloenzymes"/>
    <property type="match status" value="1"/>
</dbReference>
<comment type="caution">
    <text evidence="2">The sequence shown here is derived from an EMBL/GenBank/DDBJ whole genome shotgun (WGS) entry which is preliminary data.</text>
</comment>
<dbReference type="InterPro" id="IPR024344">
    <property type="entry name" value="MDMPI_metal-binding"/>
</dbReference>
<dbReference type="AlphaFoldDB" id="A0A8J4EK09"/>
<dbReference type="RefSeq" id="WP_203934677.1">
    <property type="nucleotide sequence ID" value="NZ_BOPH01000145.1"/>
</dbReference>
<dbReference type="InterPro" id="IPR017517">
    <property type="entry name" value="Maleyloyr_isom"/>
</dbReference>
<proteinExistence type="predicted"/>
<dbReference type="Proteomes" id="UP000635606">
    <property type="component" value="Unassembled WGS sequence"/>
</dbReference>
<name>A0A8J4EK09_9ACTN</name>
<reference evidence="2" key="1">
    <citation type="submission" date="2021-01" db="EMBL/GenBank/DDBJ databases">
        <title>Whole genome shotgun sequence of Virgisporangium ochraceum NBRC 16418.</title>
        <authorList>
            <person name="Komaki H."/>
            <person name="Tamura T."/>
        </authorList>
    </citation>
    <scope>NUCLEOTIDE SEQUENCE</scope>
    <source>
        <strain evidence="2">NBRC 16418</strain>
    </source>
</reference>
<sequence>MDVWSTVDLQRGRIADLLDTLTPAEWRQPSLCAGWTVRDVAGHLAMQPVTFGAGLRGLLRHPGSVNHMIHATARDRAAEPTDRLVAGIRATVGDHRPNPGLTDREALIDIVVHGADMAVPLARDLPVPPGAAAIAASRMWSYGESRRDRRKLRVFRTVPFRRYRFTATDTDWSVGEGPEIRGPIVSILLVITGRPAGLEHLTGAGTDTLVRHLQPA</sequence>
<dbReference type="Pfam" id="PF11716">
    <property type="entry name" value="MDMPI_N"/>
    <property type="match status" value="1"/>
</dbReference>
<dbReference type="Gene3D" id="1.20.120.450">
    <property type="entry name" value="dinb family like domain"/>
    <property type="match status" value="1"/>
</dbReference>
<evidence type="ECO:0000313" key="2">
    <source>
        <dbReference type="EMBL" id="GIJ74892.1"/>
    </source>
</evidence>
<protein>
    <recommendedName>
        <fullName evidence="1">Mycothiol-dependent maleylpyruvate isomerase metal-binding domain-containing protein</fullName>
    </recommendedName>
</protein>
<keyword evidence="3" id="KW-1185">Reference proteome</keyword>
<evidence type="ECO:0000313" key="3">
    <source>
        <dbReference type="Proteomes" id="UP000635606"/>
    </source>
</evidence>
<evidence type="ECO:0000259" key="1">
    <source>
        <dbReference type="Pfam" id="PF11716"/>
    </source>
</evidence>
<accession>A0A8J4EK09</accession>
<gene>
    <name evidence="2" type="ORF">Voc01_098090</name>
</gene>
<dbReference type="NCBIfam" id="TIGR03083">
    <property type="entry name" value="maleylpyruvate isomerase family mycothiol-dependent enzyme"/>
    <property type="match status" value="1"/>
</dbReference>